<evidence type="ECO:0000313" key="1">
    <source>
        <dbReference type="EMBL" id="KAK9018099.1"/>
    </source>
</evidence>
<comment type="caution">
    <text evidence="1">The sequence shown here is derived from an EMBL/GenBank/DDBJ whole genome shotgun (WGS) entry which is preliminary data.</text>
</comment>
<accession>A0ABR2RZE0</accession>
<proteinExistence type="predicted"/>
<sequence>MVDSSLKLSDVILEDSSWNVLLFQQILQPQVIPYLLSIAHPHPNLGEDRCYWIEEGKRIFSVGAPYALVSRSQWADPNPH</sequence>
<name>A0ABR2RZE0_9ROSI</name>
<organism evidence="1 2">
    <name type="scientific">Hibiscus sabdariffa</name>
    <name type="common">roselle</name>
    <dbReference type="NCBI Taxonomy" id="183260"/>
    <lineage>
        <taxon>Eukaryota</taxon>
        <taxon>Viridiplantae</taxon>
        <taxon>Streptophyta</taxon>
        <taxon>Embryophyta</taxon>
        <taxon>Tracheophyta</taxon>
        <taxon>Spermatophyta</taxon>
        <taxon>Magnoliopsida</taxon>
        <taxon>eudicotyledons</taxon>
        <taxon>Gunneridae</taxon>
        <taxon>Pentapetalae</taxon>
        <taxon>rosids</taxon>
        <taxon>malvids</taxon>
        <taxon>Malvales</taxon>
        <taxon>Malvaceae</taxon>
        <taxon>Malvoideae</taxon>
        <taxon>Hibiscus</taxon>
    </lineage>
</organism>
<protein>
    <submittedName>
        <fullName evidence="1">Uncharacterized protein</fullName>
    </submittedName>
</protein>
<gene>
    <name evidence="1" type="ORF">V6N11_001083</name>
</gene>
<dbReference type="EMBL" id="JBBPBN010000019">
    <property type="protein sequence ID" value="KAK9018099.1"/>
    <property type="molecule type" value="Genomic_DNA"/>
</dbReference>
<keyword evidence="2" id="KW-1185">Reference proteome</keyword>
<evidence type="ECO:0000313" key="2">
    <source>
        <dbReference type="Proteomes" id="UP001396334"/>
    </source>
</evidence>
<reference evidence="1 2" key="1">
    <citation type="journal article" date="2024" name="G3 (Bethesda)">
        <title>Genome assembly of Hibiscus sabdariffa L. provides insights into metabolisms of medicinal natural products.</title>
        <authorList>
            <person name="Kim T."/>
        </authorList>
    </citation>
    <scope>NUCLEOTIDE SEQUENCE [LARGE SCALE GENOMIC DNA]</scope>
    <source>
        <strain evidence="1">TK-2024</strain>
        <tissue evidence="1">Old leaves</tissue>
    </source>
</reference>
<dbReference type="Proteomes" id="UP001396334">
    <property type="component" value="Unassembled WGS sequence"/>
</dbReference>